<organism evidence="1">
    <name type="scientific">marine sediment metagenome</name>
    <dbReference type="NCBI Taxonomy" id="412755"/>
    <lineage>
        <taxon>unclassified sequences</taxon>
        <taxon>metagenomes</taxon>
        <taxon>ecological metagenomes</taxon>
    </lineage>
</organism>
<sequence>MKIKLVLRDWQKKLSRKKQPYKLSDTGLSTIVDSLDETGGYLIKESELRYWIERIVNEDRERR</sequence>
<dbReference type="AlphaFoldDB" id="X1AAP5"/>
<comment type="caution">
    <text evidence="1">The sequence shown here is derived from an EMBL/GenBank/DDBJ whole genome shotgun (WGS) entry which is preliminary data.</text>
</comment>
<reference evidence="1" key="1">
    <citation type="journal article" date="2014" name="Front. Microbiol.">
        <title>High frequency of phylogenetically diverse reductive dehalogenase-homologous genes in deep subseafloor sedimentary metagenomes.</title>
        <authorList>
            <person name="Kawai M."/>
            <person name="Futagami T."/>
            <person name="Toyoda A."/>
            <person name="Takaki Y."/>
            <person name="Nishi S."/>
            <person name="Hori S."/>
            <person name="Arai W."/>
            <person name="Tsubouchi T."/>
            <person name="Morono Y."/>
            <person name="Uchiyama I."/>
            <person name="Ito T."/>
            <person name="Fujiyama A."/>
            <person name="Inagaki F."/>
            <person name="Takami H."/>
        </authorList>
    </citation>
    <scope>NUCLEOTIDE SEQUENCE</scope>
    <source>
        <strain evidence="1">Expedition CK06-06</strain>
    </source>
</reference>
<name>X1AAP5_9ZZZZ</name>
<accession>X1AAP5</accession>
<protein>
    <submittedName>
        <fullName evidence="1">Uncharacterized protein</fullName>
    </submittedName>
</protein>
<dbReference type="EMBL" id="BART01006787">
    <property type="protein sequence ID" value="GAG69763.1"/>
    <property type="molecule type" value="Genomic_DNA"/>
</dbReference>
<evidence type="ECO:0000313" key="1">
    <source>
        <dbReference type="EMBL" id="GAG69763.1"/>
    </source>
</evidence>
<gene>
    <name evidence="1" type="ORF">S01H4_15486</name>
</gene>
<proteinExistence type="predicted"/>